<protein>
    <recommendedName>
        <fullName evidence="3">SAM-dependent methyltransferase</fullName>
    </recommendedName>
</protein>
<reference evidence="1 2" key="1">
    <citation type="submission" date="2023-07" db="EMBL/GenBank/DDBJ databases">
        <title>Comparative genomics of wheat-associated soil bacteria to identify genetic determinants of phenazine resistance.</title>
        <authorList>
            <person name="Mouncey N."/>
        </authorList>
    </citation>
    <scope>NUCLEOTIDE SEQUENCE [LARGE SCALE GENOMIC DNA]</scope>
    <source>
        <strain evidence="1 2">W4I19-2</strain>
    </source>
</reference>
<gene>
    <name evidence="1" type="ORF">QFZ56_000117</name>
</gene>
<name>A0ABU0PRZ9_STRAH</name>
<accession>A0ABU0PRZ9</accession>
<dbReference type="Proteomes" id="UP001243364">
    <property type="component" value="Unassembled WGS sequence"/>
</dbReference>
<comment type="caution">
    <text evidence="1">The sequence shown here is derived from an EMBL/GenBank/DDBJ whole genome shotgun (WGS) entry which is preliminary data.</text>
</comment>
<evidence type="ECO:0000313" key="1">
    <source>
        <dbReference type="EMBL" id="MDQ0681154.1"/>
    </source>
</evidence>
<dbReference type="EMBL" id="JAUSYA010000001">
    <property type="protein sequence ID" value="MDQ0681154.1"/>
    <property type="molecule type" value="Genomic_DNA"/>
</dbReference>
<evidence type="ECO:0000313" key="2">
    <source>
        <dbReference type="Proteomes" id="UP001243364"/>
    </source>
</evidence>
<keyword evidence="2" id="KW-1185">Reference proteome</keyword>
<evidence type="ECO:0008006" key="3">
    <source>
        <dbReference type="Google" id="ProtNLM"/>
    </source>
</evidence>
<proteinExistence type="predicted"/>
<organism evidence="1 2">
    <name type="scientific">Streptomyces achromogenes</name>
    <dbReference type="NCBI Taxonomy" id="67255"/>
    <lineage>
        <taxon>Bacteria</taxon>
        <taxon>Bacillati</taxon>
        <taxon>Actinomycetota</taxon>
        <taxon>Actinomycetes</taxon>
        <taxon>Kitasatosporales</taxon>
        <taxon>Streptomycetaceae</taxon>
        <taxon>Streptomyces</taxon>
    </lineage>
</organism>
<sequence length="84" mass="8601">MADAMLNGWVAAVASLRDLLPVGDFGRPGLPGTFSLAAPDYIRDVLTAAGFTGNTITQAQMHGAWGHGAEDSAEFLLGTAPVAT</sequence>
<dbReference type="RefSeq" id="WP_307039023.1">
    <property type="nucleotide sequence ID" value="NZ_JAUSYA010000001.1"/>
</dbReference>